<keyword evidence="3" id="KW-0067">ATP-binding</keyword>
<organism evidence="6 7">
    <name type="scientific">Pseudobacteroides cellulosolvens ATCC 35603 = DSM 2933</name>
    <dbReference type="NCBI Taxonomy" id="398512"/>
    <lineage>
        <taxon>Bacteria</taxon>
        <taxon>Bacillati</taxon>
        <taxon>Bacillota</taxon>
        <taxon>Clostridia</taxon>
        <taxon>Eubacteriales</taxon>
        <taxon>Oscillospiraceae</taxon>
        <taxon>Pseudobacteroides</taxon>
    </lineage>
</organism>
<dbReference type="FunFam" id="3.30.300.160:FF:000002">
    <property type="entry name" value="Type II secretion system protein E"/>
    <property type="match status" value="1"/>
</dbReference>
<dbReference type="Pfam" id="PF00437">
    <property type="entry name" value="T2SSE"/>
    <property type="match status" value="1"/>
</dbReference>
<dbReference type="PANTHER" id="PTHR30258:SF1">
    <property type="entry name" value="PROTEIN TRANSPORT PROTEIN HOFB HOMOLOG"/>
    <property type="match status" value="1"/>
</dbReference>
<proteinExistence type="inferred from homology"/>
<dbReference type="InterPro" id="IPR003593">
    <property type="entry name" value="AAA+_ATPase"/>
</dbReference>
<evidence type="ECO:0000313" key="6">
    <source>
        <dbReference type="EMBL" id="KNY28209.1"/>
    </source>
</evidence>
<dbReference type="Gene3D" id="3.30.450.90">
    <property type="match status" value="1"/>
</dbReference>
<dbReference type="PATRIC" id="fig|398512.5.peg.3649"/>
<dbReference type="PANTHER" id="PTHR30258">
    <property type="entry name" value="TYPE II SECRETION SYSTEM PROTEIN GSPE-RELATED"/>
    <property type="match status" value="1"/>
</dbReference>
<dbReference type="SUPFAM" id="SSF52540">
    <property type="entry name" value="P-loop containing nucleoside triphosphate hydrolases"/>
    <property type="match status" value="1"/>
</dbReference>
<dbReference type="Gene3D" id="3.30.300.160">
    <property type="entry name" value="Type II secretion system, protein E, N-terminal domain"/>
    <property type="match status" value="2"/>
</dbReference>
<comment type="similarity">
    <text evidence="1">Belongs to the GSP E family.</text>
</comment>
<feature type="coiled-coil region" evidence="4">
    <location>
        <begin position="354"/>
        <end position="381"/>
    </location>
</feature>
<reference evidence="7" key="1">
    <citation type="submission" date="2015-07" db="EMBL/GenBank/DDBJ databases">
        <title>Near-Complete Genome Sequence of the Cellulolytic Bacterium Bacteroides (Pseudobacteroides) cellulosolvens ATCC 35603.</title>
        <authorList>
            <person name="Dassa B."/>
            <person name="Utturkar S.M."/>
            <person name="Klingeman D.M."/>
            <person name="Hurt R.A."/>
            <person name="Keller M."/>
            <person name="Xu J."/>
            <person name="Reddy Y.H.K."/>
            <person name="Borovok I."/>
            <person name="Grinberg I.R."/>
            <person name="Lamed R."/>
            <person name="Zhivin O."/>
            <person name="Bayer E.A."/>
            <person name="Brown S.D."/>
        </authorList>
    </citation>
    <scope>NUCLEOTIDE SEQUENCE [LARGE SCALE GENOMIC DNA]</scope>
    <source>
        <strain evidence="7">DSM 2933</strain>
    </source>
</reference>
<evidence type="ECO:0000259" key="5">
    <source>
        <dbReference type="PROSITE" id="PS00662"/>
    </source>
</evidence>
<evidence type="ECO:0000256" key="1">
    <source>
        <dbReference type="ARBA" id="ARBA00006611"/>
    </source>
</evidence>
<dbReference type="InterPro" id="IPR007831">
    <property type="entry name" value="T2SS_GspE_N"/>
</dbReference>
<dbReference type="PROSITE" id="PS00662">
    <property type="entry name" value="T2SP_E"/>
    <property type="match status" value="1"/>
</dbReference>
<dbReference type="AlphaFoldDB" id="A0A0L6JR04"/>
<keyword evidence="7" id="KW-1185">Reference proteome</keyword>
<dbReference type="Proteomes" id="UP000036923">
    <property type="component" value="Unassembled WGS sequence"/>
</dbReference>
<evidence type="ECO:0000313" key="7">
    <source>
        <dbReference type="Proteomes" id="UP000036923"/>
    </source>
</evidence>
<sequence>MEMEFVDLSNFDFSDYSVPTLISESMATRYCMIPIEKNGDTLIVAMKDPTDIFATDDVRLTTGLEIKPVFADAKHIENLISKIFVKSMSQSDADTVDQINEDTNSEIAATAATVAAEIPNNHDYDGFMQYSNDYTSGEKIEYNFDDNDSNSNNASMVNNTNGNFGSNSDINNSEVKNPTFIDNDSEYKPSLFKERLGKQLVRAGVITQAQLDSALDIQTRTGSRLGEILAKEGFIKKKVLYEFLEKQMGIPHVDLENADIPGDIVAIVDENIARRHKLVPVEKDNNLLKVAMSDPMNIFSVDDLRLVTGMEIIPLLADEEQIVTILNGYYEKVAKSVPATQDKKTDVKEPQKVALDLEEEIKKVNEEINVEINEEHEQEDDIIEISDVDNAPIVRMVNIVFNKAVASHASDIHIEPYEDCVMIRFRVDGQLLEIMKYDKKVLPSLVARIKIISGLNIAEKRVPQDGRISMKIDNSAYDMRVSVLPTMFGEKIVIRIADKEGFNVTKKDLGFFDDDLEKFDSILSHPHGVVLVTGPTGSGKSTTLYTALKELCKPNVNIMTVEDPVESTVRGVNQVQVNVKAGLTFAAALRSFLRQDPDIIMVGEIRDGETAEIAIRAAITGHLVLSTLHTNDAPSTVTRLIDMGIEPFLASSSVVGIIAQRLVRRLCPKCKEEYTPTLSDRQGLEIGEDEDVKIYTKKGCPNCNNTGYRGRIAIYEIMTINSEIRDLVAKNVTSDTIKAAAIKSGMKTLRANCARLVLSGVTTVDEMVRVTYSKE</sequence>
<keyword evidence="2" id="KW-0547">Nucleotide-binding</keyword>
<evidence type="ECO:0000256" key="4">
    <source>
        <dbReference type="SAM" id="Coils"/>
    </source>
</evidence>
<evidence type="ECO:0000256" key="2">
    <source>
        <dbReference type="ARBA" id="ARBA00022741"/>
    </source>
</evidence>
<comment type="caution">
    <text evidence="6">The sequence shown here is derived from an EMBL/GenBank/DDBJ whole genome shotgun (WGS) entry which is preliminary data.</text>
</comment>
<evidence type="ECO:0000256" key="3">
    <source>
        <dbReference type="ARBA" id="ARBA00022840"/>
    </source>
</evidence>
<dbReference type="InterPro" id="IPR027417">
    <property type="entry name" value="P-loop_NTPase"/>
</dbReference>
<dbReference type="SMART" id="SM00382">
    <property type="entry name" value="AAA"/>
    <property type="match status" value="1"/>
</dbReference>
<dbReference type="FunFam" id="3.40.50.300:FF:000398">
    <property type="entry name" value="Type IV pilus assembly ATPase PilB"/>
    <property type="match status" value="1"/>
</dbReference>
<dbReference type="EMBL" id="LGTC01000001">
    <property type="protein sequence ID" value="KNY28209.1"/>
    <property type="molecule type" value="Genomic_DNA"/>
</dbReference>
<accession>A0A0L6JR04</accession>
<dbReference type="SUPFAM" id="SSF160246">
    <property type="entry name" value="EspE N-terminal domain-like"/>
    <property type="match status" value="2"/>
</dbReference>
<dbReference type="CDD" id="cd01129">
    <property type="entry name" value="PulE-GspE-like"/>
    <property type="match status" value="1"/>
</dbReference>
<keyword evidence="4" id="KW-0175">Coiled coil</keyword>
<dbReference type="InterPro" id="IPR001482">
    <property type="entry name" value="T2SS/T4SS_dom"/>
</dbReference>
<dbReference type="Pfam" id="PF05157">
    <property type="entry name" value="MshEN"/>
    <property type="match status" value="2"/>
</dbReference>
<dbReference type="Gene3D" id="3.40.50.300">
    <property type="entry name" value="P-loop containing nucleotide triphosphate hydrolases"/>
    <property type="match status" value="1"/>
</dbReference>
<gene>
    <name evidence="6" type="ORF">Bccel_3483</name>
</gene>
<dbReference type="GO" id="GO:0005886">
    <property type="term" value="C:plasma membrane"/>
    <property type="evidence" value="ECO:0007669"/>
    <property type="project" value="TreeGrafter"/>
</dbReference>
<feature type="domain" description="Bacterial type II secretion system protein E" evidence="5">
    <location>
        <begin position="593"/>
        <end position="607"/>
    </location>
</feature>
<dbReference type="InterPro" id="IPR037257">
    <property type="entry name" value="T2SS_E_N_sf"/>
</dbReference>
<dbReference type="FunFam" id="3.30.450.90:FF:000001">
    <property type="entry name" value="Type II secretion system ATPase GspE"/>
    <property type="match status" value="1"/>
</dbReference>
<dbReference type="GO" id="GO:0005524">
    <property type="term" value="F:ATP binding"/>
    <property type="evidence" value="ECO:0007669"/>
    <property type="project" value="UniProtKB-KW"/>
</dbReference>
<dbReference type="GO" id="GO:0016887">
    <property type="term" value="F:ATP hydrolysis activity"/>
    <property type="evidence" value="ECO:0007669"/>
    <property type="project" value="TreeGrafter"/>
</dbReference>
<dbReference type="STRING" id="398512.Bccel_3483"/>
<protein>
    <submittedName>
        <fullName evidence="6">Type II secretion system protein E</fullName>
    </submittedName>
</protein>
<name>A0A0L6JR04_9FIRM</name>
<dbReference type="eggNOG" id="COG2804">
    <property type="taxonomic scope" value="Bacteria"/>
</dbReference>